<evidence type="ECO:0008006" key="4">
    <source>
        <dbReference type="Google" id="ProtNLM"/>
    </source>
</evidence>
<protein>
    <recommendedName>
        <fullName evidence="4">Helix-turn-helix domain-containing protein</fullName>
    </recommendedName>
</protein>
<organism evidence="2 3">
    <name type="scientific">Kibdelosporangium banguiense</name>
    <dbReference type="NCBI Taxonomy" id="1365924"/>
    <lineage>
        <taxon>Bacteria</taxon>
        <taxon>Bacillati</taxon>
        <taxon>Actinomycetota</taxon>
        <taxon>Actinomycetes</taxon>
        <taxon>Pseudonocardiales</taxon>
        <taxon>Pseudonocardiaceae</taxon>
        <taxon>Kibdelosporangium</taxon>
    </lineage>
</organism>
<dbReference type="RefSeq" id="WP_307855110.1">
    <property type="nucleotide sequence ID" value="NZ_JAGINW010000001.1"/>
</dbReference>
<reference evidence="2 3" key="1">
    <citation type="submission" date="2021-03" db="EMBL/GenBank/DDBJ databases">
        <title>Sequencing the genomes of 1000 actinobacteria strains.</title>
        <authorList>
            <person name="Klenk H.-P."/>
        </authorList>
    </citation>
    <scope>NUCLEOTIDE SEQUENCE [LARGE SCALE GENOMIC DNA]</scope>
    <source>
        <strain evidence="2 3">DSM 46670</strain>
    </source>
</reference>
<keyword evidence="3" id="KW-1185">Reference proteome</keyword>
<name>A0ABS4TE89_9PSEU</name>
<evidence type="ECO:0000313" key="2">
    <source>
        <dbReference type="EMBL" id="MBP2322671.1"/>
    </source>
</evidence>
<proteinExistence type="predicted"/>
<feature type="region of interest" description="Disordered" evidence="1">
    <location>
        <begin position="1"/>
        <end position="22"/>
    </location>
</feature>
<evidence type="ECO:0000256" key="1">
    <source>
        <dbReference type="SAM" id="MobiDB-lite"/>
    </source>
</evidence>
<sequence>MSVEHRARAAWGRPYTQPGAEFGIDRRTVSQILHRHDVPMCRRELSPDQTDDAVRLYEASWSLARIGERMRVDPTMVHNRLRERGVRMRDAQGRER</sequence>
<comment type="caution">
    <text evidence="2">The sequence shown here is derived from an EMBL/GenBank/DDBJ whole genome shotgun (WGS) entry which is preliminary data.</text>
</comment>
<accession>A0ABS4TE89</accession>
<dbReference type="EMBL" id="JAGINW010000001">
    <property type="protein sequence ID" value="MBP2322671.1"/>
    <property type="molecule type" value="Genomic_DNA"/>
</dbReference>
<gene>
    <name evidence="2" type="ORF">JOF56_003056</name>
</gene>
<dbReference type="Gene3D" id="1.10.10.60">
    <property type="entry name" value="Homeodomain-like"/>
    <property type="match status" value="1"/>
</dbReference>
<evidence type="ECO:0000313" key="3">
    <source>
        <dbReference type="Proteomes" id="UP001519332"/>
    </source>
</evidence>
<dbReference type="Proteomes" id="UP001519332">
    <property type="component" value="Unassembled WGS sequence"/>
</dbReference>